<evidence type="ECO:0000259" key="15">
    <source>
        <dbReference type="Pfam" id="PF00725"/>
    </source>
</evidence>
<organism evidence="17 18">
    <name type="scientific">Planktomarina temperata RCA23</name>
    <dbReference type="NCBI Taxonomy" id="666509"/>
    <lineage>
        <taxon>Bacteria</taxon>
        <taxon>Pseudomonadati</taxon>
        <taxon>Pseudomonadota</taxon>
        <taxon>Alphaproteobacteria</taxon>
        <taxon>Rhodobacterales</taxon>
        <taxon>Paracoccaceae</taxon>
        <taxon>Planktomarina</taxon>
    </lineage>
</organism>
<dbReference type="EC" id="4.2.1.17" evidence="17"/>
<keyword evidence="4" id="KW-0276">Fatty acid metabolism</keyword>
<comment type="pathway">
    <text evidence="2">Lipid metabolism; fatty acid beta-oxidation.</text>
</comment>
<comment type="similarity">
    <text evidence="3">In the N-terminal section; belongs to the enoyl-CoA hydratase/isomerase family.</text>
</comment>
<keyword evidence="5" id="KW-0442">Lipid degradation</keyword>
<dbReference type="Pfam" id="PF02737">
    <property type="entry name" value="3HCDH_N"/>
    <property type="match status" value="1"/>
</dbReference>
<evidence type="ECO:0000256" key="2">
    <source>
        <dbReference type="ARBA" id="ARBA00005005"/>
    </source>
</evidence>
<evidence type="ECO:0000256" key="5">
    <source>
        <dbReference type="ARBA" id="ARBA00022963"/>
    </source>
</evidence>
<evidence type="ECO:0000256" key="10">
    <source>
        <dbReference type="ARBA" id="ARBA00023235"/>
    </source>
</evidence>
<evidence type="ECO:0000256" key="14">
    <source>
        <dbReference type="RuleBase" id="RU003707"/>
    </source>
</evidence>
<dbReference type="Gene3D" id="3.90.226.10">
    <property type="entry name" value="2-enoyl-CoA Hydratase, Chain A, domain 1"/>
    <property type="match status" value="1"/>
</dbReference>
<evidence type="ECO:0000256" key="1">
    <source>
        <dbReference type="ARBA" id="ARBA00004275"/>
    </source>
</evidence>
<evidence type="ECO:0000256" key="8">
    <source>
        <dbReference type="ARBA" id="ARBA00023098"/>
    </source>
</evidence>
<dbReference type="InterPro" id="IPR029045">
    <property type="entry name" value="ClpP/crotonase-like_dom_sf"/>
</dbReference>
<keyword evidence="10 17" id="KW-0413">Isomerase</keyword>
<dbReference type="GO" id="GO:0070403">
    <property type="term" value="F:NAD+ binding"/>
    <property type="evidence" value="ECO:0007669"/>
    <property type="project" value="InterPro"/>
</dbReference>
<dbReference type="RefSeq" id="WP_044050680.1">
    <property type="nucleotide sequence ID" value="NZ_CP003984.1"/>
</dbReference>
<dbReference type="SUPFAM" id="SSF52096">
    <property type="entry name" value="ClpP/crotonase"/>
    <property type="match status" value="1"/>
</dbReference>
<dbReference type="AlphaFoldDB" id="A0AAN0RKW3"/>
<dbReference type="InterPro" id="IPR008927">
    <property type="entry name" value="6-PGluconate_DH-like_C_sf"/>
</dbReference>
<evidence type="ECO:0000256" key="11">
    <source>
        <dbReference type="ARBA" id="ARBA00023239"/>
    </source>
</evidence>
<evidence type="ECO:0000256" key="7">
    <source>
        <dbReference type="ARBA" id="ARBA00023027"/>
    </source>
</evidence>
<evidence type="ECO:0000256" key="12">
    <source>
        <dbReference type="ARBA" id="ARBA00023268"/>
    </source>
</evidence>
<keyword evidence="11 17" id="KW-0456">Lyase</keyword>
<dbReference type="Gene3D" id="1.10.1040.50">
    <property type="match status" value="1"/>
</dbReference>
<dbReference type="Proteomes" id="UP000028680">
    <property type="component" value="Chromosome"/>
</dbReference>
<dbReference type="FunFam" id="1.10.1040.50:FF:000006">
    <property type="entry name" value="Peroxisomal bifunctional enzyme"/>
    <property type="match status" value="1"/>
</dbReference>
<dbReference type="EMBL" id="CP003984">
    <property type="protein sequence ID" value="AII88079.1"/>
    <property type="molecule type" value="Genomic_DNA"/>
</dbReference>
<dbReference type="Pfam" id="PF00725">
    <property type="entry name" value="3HCDH"/>
    <property type="match status" value="2"/>
</dbReference>
<comment type="catalytic activity">
    <reaction evidence="13">
        <text>a (3S)-3-hydroxyacyl-CoA + NAD(+) = a 3-oxoacyl-CoA + NADH + H(+)</text>
        <dbReference type="Rhea" id="RHEA:22432"/>
        <dbReference type="ChEBI" id="CHEBI:15378"/>
        <dbReference type="ChEBI" id="CHEBI:57318"/>
        <dbReference type="ChEBI" id="CHEBI:57540"/>
        <dbReference type="ChEBI" id="CHEBI:57945"/>
        <dbReference type="ChEBI" id="CHEBI:90726"/>
        <dbReference type="EC" id="1.1.1.35"/>
    </reaction>
</comment>
<name>A0AAN0RKW3_9RHOB</name>
<comment type="subcellular location">
    <subcellularLocation>
        <location evidence="1">Peroxisome</location>
    </subcellularLocation>
</comment>
<reference evidence="17 18" key="1">
    <citation type="journal article" date="2014" name="ISME J.">
        <title>Adaptation of an abundant Roseobacter RCA organism to pelagic systems revealed by genomic and transcriptomic analyses.</title>
        <authorList>
            <person name="Voget S."/>
            <person name="Wemheuer B."/>
            <person name="Brinkhoff T."/>
            <person name="Vollmers J."/>
            <person name="Dietrich S."/>
            <person name="Giebel H.A."/>
            <person name="Beardsley C."/>
            <person name="Sardemann C."/>
            <person name="Bakenhus I."/>
            <person name="Billerbeck S."/>
            <person name="Daniel R."/>
            <person name="Simon M."/>
        </authorList>
    </citation>
    <scope>NUCLEOTIDE SEQUENCE [LARGE SCALE GENOMIC DNA]</scope>
    <source>
        <strain evidence="17 18">RCA23</strain>
    </source>
</reference>
<dbReference type="FunFam" id="3.40.50.720:FF:000009">
    <property type="entry name" value="Fatty oxidation complex, alpha subunit"/>
    <property type="match status" value="1"/>
</dbReference>
<dbReference type="SUPFAM" id="SSF48179">
    <property type="entry name" value="6-phosphogluconate dehydrogenase C-terminal domain-like"/>
    <property type="match status" value="2"/>
</dbReference>
<dbReference type="InterPro" id="IPR006108">
    <property type="entry name" value="3HC_DH_C"/>
</dbReference>
<evidence type="ECO:0000313" key="17">
    <source>
        <dbReference type="EMBL" id="AII88079.1"/>
    </source>
</evidence>
<keyword evidence="18" id="KW-1185">Reference proteome</keyword>
<feature type="domain" description="3-hydroxyacyl-CoA dehydrogenase C-terminal" evidence="15">
    <location>
        <begin position="474"/>
        <end position="567"/>
    </location>
</feature>
<dbReference type="InterPro" id="IPR036291">
    <property type="entry name" value="NAD(P)-bd_dom_sf"/>
</dbReference>
<dbReference type="PANTHER" id="PTHR23309">
    <property type="entry name" value="3-HYDROXYACYL-COA DEHYROGENASE"/>
    <property type="match status" value="1"/>
</dbReference>
<dbReference type="CDD" id="cd06558">
    <property type="entry name" value="crotonase-like"/>
    <property type="match status" value="1"/>
</dbReference>
<feature type="domain" description="3-hydroxyacyl-CoA dehydrogenase NAD binding" evidence="16">
    <location>
        <begin position="294"/>
        <end position="470"/>
    </location>
</feature>
<keyword evidence="7" id="KW-0520">NAD</keyword>
<evidence type="ECO:0000256" key="6">
    <source>
        <dbReference type="ARBA" id="ARBA00023002"/>
    </source>
</evidence>
<gene>
    <name evidence="17" type="primary">fadJ2</name>
    <name evidence="17" type="ORF">RCA23_c25610</name>
</gene>
<dbReference type="GO" id="GO:0008692">
    <property type="term" value="F:3-hydroxybutyryl-CoA epimerase activity"/>
    <property type="evidence" value="ECO:0007669"/>
    <property type="project" value="UniProtKB-EC"/>
</dbReference>
<evidence type="ECO:0000256" key="3">
    <source>
        <dbReference type="ARBA" id="ARBA00008750"/>
    </source>
</evidence>
<keyword evidence="6 17" id="KW-0560">Oxidoreductase</keyword>
<dbReference type="GO" id="GO:0003857">
    <property type="term" value="F:(3S)-3-hydroxyacyl-CoA dehydrogenase (NAD+) activity"/>
    <property type="evidence" value="ECO:0007669"/>
    <property type="project" value="UniProtKB-EC"/>
</dbReference>
<evidence type="ECO:0000256" key="9">
    <source>
        <dbReference type="ARBA" id="ARBA00023140"/>
    </source>
</evidence>
<evidence type="ECO:0000256" key="13">
    <source>
        <dbReference type="ARBA" id="ARBA00049556"/>
    </source>
</evidence>
<dbReference type="GO" id="GO:0006631">
    <property type="term" value="P:fatty acid metabolic process"/>
    <property type="evidence" value="ECO:0007669"/>
    <property type="project" value="UniProtKB-KW"/>
</dbReference>
<dbReference type="SUPFAM" id="SSF51735">
    <property type="entry name" value="NAD(P)-binding Rossmann-fold domains"/>
    <property type="match status" value="1"/>
</dbReference>
<dbReference type="Pfam" id="PF00378">
    <property type="entry name" value="ECH_1"/>
    <property type="match status" value="1"/>
</dbReference>
<sequence>MTQPVTLSTAGSIAVIEINNPPVNALSQAVRQGLLDAVVQADADAAVTAIVILGAGRSFPAGADIKEFGQPMQDPHLPDVIDRIESCSKPVVAALHGTALGGGFEIALGSHYRIAVPSARVGLPEIHLGLIPGAGGTQRLPRLCGAAMALDIMFKGTPISAQDALAAGLIDRLAEGDLRQAALIYAAELQTPRRSREATSGLADKAAFEAALTDAEETARSRMRGQMAPLKIVQCLRACITQPFADGRLFERDCFFECLASEQSKGMIHAFFAQRASAKVPEASRAEPRPLNRLGVVGGGTMGAGITVAALNSGLPVTMIERDHDSLARGRANVEQVYDRLIAKGRMSEAQKSDIMARYQGSTQFADLSEADMVIEAVFERLDVKRAVFEQLDKVLKPDAVLASNTSYIDIDEISSVTNRRKHVLGLHFFSPANIMKLLEIVVPQSAADDVVATGFALAKILGKIPVRAGNSPGFIGNRILGKYGDCAAHMMEDGATPYEIDAAIVEFGYPMGLHAMYDLAGLDIGWDNRKAAQGKRNPVERYVEIADRICERGWFGQKTGRGFYLYPDGARIGAPDPEILALIEAERAKKSITARRFTAEEIMARYLAAMVNEACEVLREGVALKPSDIDVTFVHGYGFPRYRGGPMKFADSYGLARMLDDIRRYGQHDPIFWQASPLLVELVASGQTFNDLNKG</sequence>
<feature type="domain" description="3-hydroxyacyl-CoA dehydrogenase C-terminal" evidence="15">
    <location>
        <begin position="603"/>
        <end position="688"/>
    </location>
</feature>
<dbReference type="EC" id="5.1.2.3" evidence="17"/>
<dbReference type="GO" id="GO:0004300">
    <property type="term" value="F:enoyl-CoA hydratase activity"/>
    <property type="evidence" value="ECO:0007669"/>
    <property type="project" value="UniProtKB-EC"/>
</dbReference>
<evidence type="ECO:0000313" key="18">
    <source>
        <dbReference type="Proteomes" id="UP000028680"/>
    </source>
</evidence>
<dbReference type="GO" id="GO:0016042">
    <property type="term" value="P:lipid catabolic process"/>
    <property type="evidence" value="ECO:0007669"/>
    <property type="project" value="UniProtKB-KW"/>
</dbReference>
<accession>A0AAN0RKW3</accession>
<dbReference type="InterPro" id="IPR001753">
    <property type="entry name" value="Enoyl-CoA_hydra/iso"/>
</dbReference>
<keyword evidence="12" id="KW-0511">Multifunctional enzyme</keyword>
<dbReference type="InterPro" id="IPR006176">
    <property type="entry name" value="3-OHacyl-CoA_DH_NAD-bd"/>
</dbReference>
<keyword evidence="8" id="KW-0443">Lipid metabolism</keyword>
<protein>
    <submittedName>
        <fullName evidence="17">Fatty acid oxidation complex alpha subunit FadJ</fullName>
        <ecNumber evidence="17">1.1.1.35</ecNumber>
        <ecNumber evidence="17">4.2.1.17</ecNumber>
        <ecNumber evidence="17">5.1.2.3</ecNumber>
    </submittedName>
</protein>
<evidence type="ECO:0000256" key="4">
    <source>
        <dbReference type="ARBA" id="ARBA00022832"/>
    </source>
</evidence>
<dbReference type="Gene3D" id="3.40.50.720">
    <property type="entry name" value="NAD(P)-binding Rossmann-like Domain"/>
    <property type="match status" value="1"/>
</dbReference>
<dbReference type="EC" id="1.1.1.35" evidence="17"/>
<proteinExistence type="inferred from homology"/>
<comment type="similarity">
    <text evidence="14">Belongs to the enoyl-CoA hydratase/isomerase family.</text>
</comment>
<dbReference type="InterPro" id="IPR018376">
    <property type="entry name" value="Enoyl-CoA_hyd/isom_CS"/>
</dbReference>
<dbReference type="PROSITE" id="PS00166">
    <property type="entry name" value="ENOYL_COA_HYDRATASE"/>
    <property type="match status" value="1"/>
</dbReference>
<evidence type="ECO:0000259" key="16">
    <source>
        <dbReference type="Pfam" id="PF02737"/>
    </source>
</evidence>
<dbReference type="KEGG" id="ptp:RCA23_c25610"/>
<keyword evidence="9" id="KW-0576">Peroxisome</keyword>